<evidence type="ECO:0000313" key="3">
    <source>
        <dbReference type="Proteomes" id="UP001157353"/>
    </source>
</evidence>
<dbReference type="EMBL" id="BSPQ01000003">
    <property type="protein sequence ID" value="GLS90368.1"/>
    <property type="molecule type" value="Genomic_DNA"/>
</dbReference>
<dbReference type="RefSeq" id="WP_284203497.1">
    <property type="nucleotide sequence ID" value="NZ_BSPQ01000003.1"/>
</dbReference>
<sequence>MRKIASICSLAIIIFIFGGMFYSIASDVKITINNGLDSPLFLSFILSFLVGIFIFTLAYIKNKSAFNGMRKIWKPYHFLALPVVFFALLSFTIFGAVPKGLHNLTSVNGNVDLTVKEKINTNFKGRCTPRIIVKEVTFSINGHVCISEVEFSKVKVGDIFKVTGLISSYGFERNKVR</sequence>
<proteinExistence type="predicted"/>
<evidence type="ECO:0000313" key="2">
    <source>
        <dbReference type="EMBL" id="GLS90368.1"/>
    </source>
</evidence>
<keyword evidence="1" id="KW-0812">Transmembrane</keyword>
<keyword evidence="3" id="KW-1185">Reference proteome</keyword>
<accession>A0ABQ6DZF4</accession>
<keyword evidence="1" id="KW-0472">Membrane</keyword>
<organism evidence="2 3">
    <name type="scientific">Psychromonas marina</name>
    <dbReference type="NCBI Taxonomy" id="88364"/>
    <lineage>
        <taxon>Bacteria</taxon>
        <taxon>Pseudomonadati</taxon>
        <taxon>Pseudomonadota</taxon>
        <taxon>Gammaproteobacteria</taxon>
        <taxon>Alteromonadales</taxon>
        <taxon>Psychromonadaceae</taxon>
        <taxon>Psychromonas</taxon>
    </lineage>
</organism>
<comment type="caution">
    <text evidence="2">The sequence shown here is derived from an EMBL/GenBank/DDBJ whole genome shotgun (WGS) entry which is preliminary data.</text>
</comment>
<dbReference type="Proteomes" id="UP001157353">
    <property type="component" value="Unassembled WGS sequence"/>
</dbReference>
<feature type="transmembrane region" description="Helical" evidence="1">
    <location>
        <begin position="76"/>
        <end position="97"/>
    </location>
</feature>
<name>A0ABQ6DZF4_9GAMM</name>
<reference evidence="3" key="1">
    <citation type="journal article" date="2019" name="Int. J. Syst. Evol. Microbiol.">
        <title>The Global Catalogue of Microorganisms (GCM) 10K type strain sequencing project: providing services to taxonomists for standard genome sequencing and annotation.</title>
        <authorList>
            <consortium name="The Broad Institute Genomics Platform"/>
            <consortium name="The Broad Institute Genome Sequencing Center for Infectious Disease"/>
            <person name="Wu L."/>
            <person name="Ma J."/>
        </authorList>
    </citation>
    <scope>NUCLEOTIDE SEQUENCE [LARGE SCALE GENOMIC DNA]</scope>
    <source>
        <strain evidence="3">NBRC 103166</strain>
    </source>
</reference>
<feature type="transmembrane region" description="Helical" evidence="1">
    <location>
        <begin position="41"/>
        <end position="60"/>
    </location>
</feature>
<evidence type="ECO:0000256" key="1">
    <source>
        <dbReference type="SAM" id="Phobius"/>
    </source>
</evidence>
<protein>
    <recommendedName>
        <fullName evidence="4">DUF4131 domain-containing protein</fullName>
    </recommendedName>
</protein>
<gene>
    <name evidence="2" type="ORF">GCM10007916_14350</name>
</gene>
<keyword evidence="1" id="KW-1133">Transmembrane helix</keyword>
<evidence type="ECO:0008006" key="4">
    <source>
        <dbReference type="Google" id="ProtNLM"/>
    </source>
</evidence>